<keyword evidence="2" id="KW-0067">ATP-binding</keyword>
<protein>
    <submittedName>
        <fullName evidence="2">DEAD/DEAH box helicase family protein</fullName>
    </submittedName>
</protein>
<dbReference type="Pfam" id="PF04851">
    <property type="entry name" value="ResIII"/>
    <property type="match status" value="1"/>
</dbReference>
<evidence type="ECO:0000313" key="2">
    <source>
        <dbReference type="EMBL" id="MBU5335457.1"/>
    </source>
</evidence>
<dbReference type="InterPro" id="IPR045572">
    <property type="entry name" value="RE_endonuc_C"/>
</dbReference>
<evidence type="ECO:0000259" key="1">
    <source>
        <dbReference type="PROSITE" id="PS51192"/>
    </source>
</evidence>
<keyword evidence="2" id="KW-0547">Nucleotide-binding</keyword>
<dbReference type="RefSeq" id="WP_216568587.1">
    <property type="nucleotide sequence ID" value="NZ_JAHLOQ010000005.1"/>
</dbReference>
<dbReference type="InterPro" id="IPR006935">
    <property type="entry name" value="Helicase/UvrB_N"/>
</dbReference>
<dbReference type="Pfam" id="PF19778">
    <property type="entry name" value="RE_endonuc"/>
    <property type="match status" value="1"/>
</dbReference>
<dbReference type="EMBL" id="JAHLOQ010000005">
    <property type="protein sequence ID" value="MBU5335457.1"/>
    <property type="molecule type" value="Genomic_DNA"/>
</dbReference>
<accession>A0ABS6DUT7</accession>
<gene>
    <name evidence="2" type="ORF">KQI20_03300</name>
</gene>
<dbReference type="InterPro" id="IPR014001">
    <property type="entry name" value="Helicase_ATP-bd"/>
</dbReference>
<reference evidence="2 3" key="1">
    <citation type="submission" date="2021-06" db="EMBL/GenBank/DDBJ databases">
        <authorList>
            <person name="Sun Q."/>
            <person name="Li D."/>
        </authorList>
    </citation>
    <scope>NUCLEOTIDE SEQUENCE [LARGE SCALE GENOMIC DNA]</scope>
    <source>
        <strain evidence="2 3">N19</strain>
    </source>
</reference>
<dbReference type="PROSITE" id="PS51192">
    <property type="entry name" value="HELICASE_ATP_BIND_1"/>
    <property type="match status" value="1"/>
</dbReference>
<organism evidence="2 3">
    <name type="scientific">Intestinibacter bartlettii</name>
    <dbReference type="NCBI Taxonomy" id="261299"/>
    <lineage>
        <taxon>Bacteria</taxon>
        <taxon>Bacillati</taxon>
        <taxon>Bacillota</taxon>
        <taxon>Clostridia</taxon>
        <taxon>Peptostreptococcales</taxon>
        <taxon>Peptostreptococcaceae</taxon>
        <taxon>Intestinibacter</taxon>
    </lineage>
</organism>
<feature type="domain" description="Helicase ATP-binding" evidence="1">
    <location>
        <begin position="83"/>
        <end position="277"/>
    </location>
</feature>
<dbReference type="InterPro" id="IPR050742">
    <property type="entry name" value="Helicase_Restrict-Modif_Enz"/>
</dbReference>
<evidence type="ECO:0000313" key="3">
    <source>
        <dbReference type="Proteomes" id="UP001196301"/>
    </source>
</evidence>
<sequence length="1004" mass="116689">MKLKFQPNLQYQNDAVNSIVDIFRGQPSRQSNFTVLDSKSLNQEQQRIGEIYTDTGIGNGLDLTYDDVLENVQNIQMRNNLKRSEKLAGMNFTVEMETGTGKTYVYLKSIYELNKNYGFTKFVIVVPSVAIREGVYKTLQITKDHFNSIFNNEPANYFVYDSSKLDQVRSFATSNTIEIMIINIDAFRKSFDDPTKESKSNIIHRPQDKLNGQKPIDLIKETNPIVIIDEPQSVDTTDKSKEAIKSLNPLCTLRYSATHVDEYNMVYKLDAVDAYENKLVKRIEVLSIRSEDSFNLPYIRLVEVGERKAKLEIDIQDKKTGAIKRSKKQVKKGDDLKELTNGRELYSNYLVQDISWGKGNEYVDFSNGTRIYLKDVIGDLDEDAVKRFQIRKTIEEHLDKEVMLNKMGIKVLSLFFIDKVANYREYDKDNNPIKGKYAKMFEEEYAKLITLDKYKDNENRDLEVAFTHNGYFASDKKKGKIVYKDTKGNTKADDDAYNLIMKDKERLLSMDNPLRFIFSHSALREGWDNPNVFQICTLKESKGTYISRRQEIGRGLRLCVNQEGERVEDYSVNRLTVMANESYSEFVSGLQSEIERDTNIKFGIVEKHSFANVTRADNQNFGENIYMGYDKSEELYKYLVKEEYITDKGNVTDKLKKAIDSEAGSENSFKLDKEFVDFYGGIYEELKKRVKSYEIKDATKKKRVQLNKAILDSEEFINLWNKIKSKTIYRLDFDSKELIRKSIEDIRIMPKINTPRMFSSKSTIDTMARETGLEGRTIREDQHKLEYNIQLPDIITDLQNKTNLTRKTIIDILINSKRLEDFKRNPQKYIEEVTKIIRKNLRLMVVDGISYSKFRGGDYYSIEMFNDSELLAYLNDKIVESKKSPYNYAICDSDVEMRFAKKFEDRQEVKVYVKLPSWFKIETPIGSYNPDWAVVINEVDEERLYFVVETKGKSDINLLREEEKAKIKCARKHFEALGEEVAFMAPESSPDEFMEKARAAMADA</sequence>
<keyword evidence="3" id="KW-1185">Reference proteome</keyword>
<name>A0ABS6DUT7_9FIRM</name>
<keyword evidence="2" id="KW-0378">Hydrolase</keyword>
<comment type="caution">
    <text evidence="2">The sequence shown here is derived from an EMBL/GenBank/DDBJ whole genome shotgun (WGS) entry which is preliminary data.</text>
</comment>
<dbReference type="CDD" id="cd18785">
    <property type="entry name" value="SF2_C"/>
    <property type="match status" value="1"/>
</dbReference>
<keyword evidence="2" id="KW-0347">Helicase</keyword>
<proteinExistence type="predicted"/>
<dbReference type="PANTHER" id="PTHR47396">
    <property type="entry name" value="TYPE I RESTRICTION ENZYME ECOKI R PROTEIN"/>
    <property type="match status" value="1"/>
</dbReference>
<dbReference type="GO" id="GO:0004386">
    <property type="term" value="F:helicase activity"/>
    <property type="evidence" value="ECO:0007669"/>
    <property type="project" value="UniProtKB-KW"/>
</dbReference>
<dbReference type="Proteomes" id="UP001196301">
    <property type="component" value="Unassembled WGS sequence"/>
</dbReference>
<dbReference type="PANTHER" id="PTHR47396:SF1">
    <property type="entry name" value="ATP-DEPENDENT HELICASE IRC3-RELATED"/>
    <property type="match status" value="1"/>
</dbReference>